<comment type="caution">
    <text evidence="9">The sequence shown here is derived from an EMBL/GenBank/DDBJ whole genome shotgun (WGS) entry which is preliminary data.</text>
</comment>
<organism evidence="9 10">
    <name type="scientific">Micromonospora vulcania</name>
    <dbReference type="NCBI Taxonomy" id="1441873"/>
    <lineage>
        <taxon>Bacteria</taxon>
        <taxon>Bacillati</taxon>
        <taxon>Actinomycetota</taxon>
        <taxon>Actinomycetes</taxon>
        <taxon>Micromonosporales</taxon>
        <taxon>Micromonosporaceae</taxon>
        <taxon>Micromonospora</taxon>
    </lineage>
</organism>
<feature type="repeat" description="TPR" evidence="5">
    <location>
        <begin position="785"/>
        <end position="818"/>
    </location>
</feature>
<dbReference type="SUPFAM" id="SSF46894">
    <property type="entry name" value="C-terminal effector domain of the bipartite response regulators"/>
    <property type="match status" value="1"/>
</dbReference>
<evidence type="ECO:0000313" key="9">
    <source>
        <dbReference type="EMBL" id="MFC5924482.1"/>
    </source>
</evidence>
<dbReference type="InterPro" id="IPR011990">
    <property type="entry name" value="TPR-like_helical_dom_sf"/>
</dbReference>
<feature type="domain" description="OmpR/PhoB-type" evidence="8">
    <location>
        <begin position="1"/>
        <end position="62"/>
    </location>
</feature>
<dbReference type="PRINTS" id="PR00364">
    <property type="entry name" value="DISEASERSIST"/>
</dbReference>
<protein>
    <submittedName>
        <fullName evidence="9">BTAD domain-containing putative transcriptional regulator</fullName>
    </submittedName>
</protein>
<dbReference type="EMBL" id="JBHSQS010000007">
    <property type="protein sequence ID" value="MFC5924482.1"/>
    <property type="molecule type" value="Genomic_DNA"/>
</dbReference>
<dbReference type="InterPro" id="IPR001867">
    <property type="entry name" value="OmpR/PhoB-type_DNA-bd"/>
</dbReference>
<dbReference type="InterPro" id="IPR051677">
    <property type="entry name" value="AfsR-DnrI-RedD_regulator"/>
</dbReference>
<dbReference type="InterPro" id="IPR016032">
    <property type="entry name" value="Sig_transdc_resp-reg_C-effctor"/>
</dbReference>
<dbReference type="Gene3D" id="3.40.50.300">
    <property type="entry name" value="P-loop containing nucleotide triphosphate hydrolases"/>
    <property type="match status" value="1"/>
</dbReference>
<dbReference type="InterPro" id="IPR005158">
    <property type="entry name" value="BTAD"/>
</dbReference>
<dbReference type="Gene3D" id="1.10.10.10">
    <property type="entry name" value="Winged helix-like DNA-binding domain superfamily/Winged helix DNA-binding domain"/>
    <property type="match status" value="1"/>
</dbReference>
<evidence type="ECO:0000256" key="1">
    <source>
        <dbReference type="ARBA" id="ARBA00005820"/>
    </source>
</evidence>
<dbReference type="Proteomes" id="UP001596226">
    <property type="component" value="Unassembled WGS sequence"/>
</dbReference>
<dbReference type="SMART" id="SM01043">
    <property type="entry name" value="BTAD"/>
    <property type="match status" value="1"/>
</dbReference>
<comment type="similarity">
    <text evidence="1">Belongs to the AfsR/DnrI/RedD regulatory family.</text>
</comment>
<evidence type="ECO:0000256" key="3">
    <source>
        <dbReference type="ARBA" id="ARBA00023125"/>
    </source>
</evidence>
<evidence type="ECO:0000256" key="6">
    <source>
        <dbReference type="PROSITE-ProRule" id="PRU01091"/>
    </source>
</evidence>
<dbReference type="InterPro" id="IPR036388">
    <property type="entry name" value="WH-like_DNA-bd_sf"/>
</dbReference>
<dbReference type="Pfam" id="PF13424">
    <property type="entry name" value="TPR_12"/>
    <property type="match status" value="1"/>
</dbReference>
<sequence>MGTPTSLTQLVDFLWSDNPPPSAVNVIHKYVGALRRLLEPDLPARAQGSWLVRHGSGYRFDADVDQLDLAAFRRYLRSARESLGEGQADIALDHYLQGLLLWQGRPGDGLAESAAASAVFSALENELFEAAIEASELAVRESQPARVLPVLRRAVALGPLNEPLHVALIRTLAATGQQAEALSVFQALRGRLADELGIVPGADLREAQRQVLTQSVPAATSYLDEAEAGHRAGTPPGNLRPTGPLVRPAQLPPDLPAFVGRDAELSTLTKLFGERRAGARTSPLIVALDGIGGVGKSTLALHFARRIADQLVDGQLYLDLRGQEPEALTPSAALRSFLFALGVSAAQIPDSFDSLVGMYRSLSAHKSLVLLLDNAQDVAQVRPLLPNSAQSLVLITGRAPLVGLAAHDGAYLLHLDVPDLADARLLLEKRLPTLPPDARNELVEEIIARCGRLPLALAIVSARVEARPQVTPAAIAAELAQSENLLEALHGGRSGSDPRTAFAWSYRQLSPGAARLFRLSSVTLSPHVSATACASLLGLDPQPTRELLRELEEAALVQECGDARYRSPVLVRSYARELCLDTDSEQERNDATSRLLQHYLHSSFNAQVVLVPHRIPIAPPPPMPGVHPEKPGSYDEAMAWFGAEREVLGDAVRRAAETEHGIVPWHLALTMQQYLQWAGFFYQWVEVMRLALGAARRAGDRLGEAHVLRSLAGARFSFAAYEEARNLLLAAQEIFVAHGCVLEQGFVHTNLGDVLIRMGQYESALREHREALARYRAVGYHRAEVRALSDIADVLGRRGDYEQAVHALQEAVRLNEAVGNLHEGGRVRLDAACLLVKLDRQREAVEQLERAIDSAQSVGQKPIQFEALLELAQVRLTVGEAQRAREAWSEARSVLLTFQNGGTEAMRVRLDEVRRVLDAVPAPDQPARPPDH</sequence>
<reference evidence="10" key="1">
    <citation type="journal article" date="2019" name="Int. J. Syst. Evol. Microbiol.">
        <title>The Global Catalogue of Microorganisms (GCM) 10K type strain sequencing project: providing services to taxonomists for standard genome sequencing and annotation.</title>
        <authorList>
            <consortium name="The Broad Institute Genomics Platform"/>
            <consortium name="The Broad Institute Genome Sequencing Center for Infectious Disease"/>
            <person name="Wu L."/>
            <person name="Ma J."/>
        </authorList>
    </citation>
    <scope>NUCLEOTIDE SEQUENCE [LARGE SCALE GENOMIC DNA]</scope>
    <source>
        <strain evidence="10">CGMCC 4.7144</strain>
    </source>
</reference>
<feature type="coiled-coil region" evidence="7">
    <location>
        <begin position="831"/>
        <end position="858"/>
    </location>
</feature>
<keyword evidence="4" id="KW-0804">Transcription</keyword>
<evidence type="ECO:0000313" key="10">
    <source>
        <dbReference type="Proteomes" id="UP001596226"/>
    </source>
</evidence>
<dbReference type="PANTHER" id="PTHR35807:SF1">
    <property type="entry name" value="TRANSCRIPTIONAL REGULATOR REDD"/>
    <property type="match status" value="1"/>
</dbReference>
<dbReference type="SUPFAM" id="SSF52540">
    <property type="entry name" value="P-loop containing nucleoside triphosphate hydrolases"/>
    <property type="match status" value="1"/>
</dbReference>
<dbReference type="PROSITE" id="PS51755">
    <property type="entry name" value="OMPR_PHOB"/>
    <property type="match status" value="1"/>
</dbReference>
<dbReference type="InterPro" id="IPR019734">
    <property type="entry name" value="TPR_rpt"/>
</dbReference>
<dbReference type="PANTHER" id="PTHR35807">
    <property type="entry name" value="TRANSCRIPTIONAL REGULATOR REDD-RELATED"/>
    <property type="match status" value="1"/>
</dbReference>
<dbReference type="InterPro" id="IPR041664">
    <property type="entry name" value="AAA_16"/>
</dbReference>
<keyword evidence="2" id="KW-0805">Transcription regulation</keyword>
<dbReference type="RefSeq" id="WP_377511211.1">
    <property type="nucleotide sequence ID" value="NZ_JBHSQS010000007.1"/>
</dbReference>
<dbReference type="CDD" id="cd15831">
    <property type="entry name" value="BTAD"/>
    <property type="match status" value="1"/>
</dbReference>
<evidence type="ECO:0000256" key="5">
    <source>
        <dbReference type="PROSITE-ProRule" id="PRU00339"/>
    </source>
</evidence>
<evidence type="ECO:0000256" key="4">
    <source>
        <dbReference type="ARBA" id="ARBA00023163"/>
    </source>
</evidence>
<dbReference type="SMART" id="SM00028">
    <property type="entry name" value="TPR"/>
    <property type="match status" value="4"/>
</dbReference>
<keyword evidence="5" id="KW-0802">TPR repeat</keyword>
<dbReference type="Pfam" id="PF13191">
    <property type="entry name" value="AAA_16"/>
    <property type="match status" value="1"/>
</dbReference>
<feature type="DNA-binding region" description="OmpR/PhoB-type" evidence="6">
    <location>
        <begin position="1"/>
        <end position="62"/>
    </location>
</feature>
<dbReference type="Pfam" id="PF03704">
    <property type="entry name" value="BTAD"/>
    <property type="match status" value="1"/>
</dbReference>
<proteinExistence type="inferred from homology"/>
<dbReference type="Gene3D" id="1.25.40.10">
    <property type="entry name" value="Tetratricopeptide repeat domain"/>
    <property type="match status" value="2"/>
</dbReference>
<dbReference type="InterPro" id="IPR027417">
    <property type="entry name" value="P-loop_NTPase"/>
</dbReference>
<keyword evidence="10" id="KW-1185">Reference proteome</keyword>
<dbReference type="PROSITE" id="PS50005">
    <property type="entry name" value="TPR"/>
    <property type="match status" value="1"/>
</dbReference>
<evidence type="ECO:0000256" key="2">
    <source>
        <dbReference type="ARBA" id="ARBA00023015"/>
    </source>
</evidence>
<evidence type="ECO:0000256" key="7">
    <source>
        <dbReference type="SAM" id="Coils"/>
    </source>
</evidence>
<accession>A0ABW1H7U9</accession>
<dbReference type="SUPFAM" id="SSF48452">
    <property type="entry name" value="TPR-like"/>
    <property type="match status" value="2"/>
</dbReference>
<keyword evidence="3 6" id="KW-0238">DNA-binding</keyword>
<keyword evidence="7" id="KW-0175">Coiled coil</keyword>
<name>A0ABW1H7U9_9ACTN</name>
<gene>
    <name evidence="9" type="ORF">ACFQGL_14115</name>
</gene>
<evidence type="ECO:0000259" key="8">
    <source>
        <dbReference type="PROSITE" id="PS51755"/>
    </source>
</evidence>